<dbReference type="OrthoDB" id="199717at2759"/>
<accession>A0A8J5XFW2</accession>
<organism evidence="9 10">
    <name type="scientific">Diacronema lutheri</name>
    <name type="common">Unicellular marine alga</name>
    <name type="synonym">Monochrysis lutheri</name>
    <dbReference type="NCBI Taxonomy" id="2081491"/>
    <lineage>
        <taxon>Eukaryota</taxon>
        <taxon>Haptista</taxon>
        <taxon>Haptophyta</taxon>
        <taxon>Pavlovophyceae</taxon>
        <taxon>Pavlovales</taxon>
        <taxon>Pavlovaceae</taxon>
        <taxon>Diacronema</taxon>
    </lineage>
</organism>
<evidence type="ECO:0000313" key="9">
    <source>
        <dbReference type="EMBL" id="KAG8468086.1"/>
    </source>
</evidence>
<dbReference type="Proteomes" id="UP000751190">
    <property type="component" value="Unassembled WGS sequence"/>
</dbReference>
<gene>
    <name evidence="9" type="ORF">KFE25_007138</name>
</gene>
<comment type="function">
    <text evidence="7">Involved in pre-mRNA splicing.</text>
</comment>
<dbReference type="PANTHER" id="PTHR13264">
    <property type="entry name" value="GCIP-INTERACTING PROTEIN P29"/>
    <property type="match status" value="1"/>
</dbReference>
<proteinExistence type="inferred from homology"/>
<comment type="similarity">
    <text evidence="2 7">Belongs to the SYF2 family.</text>
</comment>
<evidence type="ECO:0000256" key="8">
    <source>
        <dbReference type="SAM" id="MobiDB-lite"/>
    </source>
</evidence>
<dbReference type="GO" id="GO:0071013">
    <property type="term" value="C:catalytic step 2 spliceosome"/>
    <property type="evidence" value="ECO:0007669"/>
    <property type="project" value="TreeGrafter"/>
</dbReference>
<name>A0A8J5XFW2_DIALT</name>
<evidence type="ECO:0000256" key="6">
    <source>
        <dbReference type="ARBA" id="ARBA00023242"/>
    </source>
</evidence>
<dbReference type="GO" id="GO:0000398">
    <property type="term" value="P:mRNA splicing, via spliceosome"/>
    <property type="evidence" value="ECO:0007669"/>
    <property type="project" value="UniProtKB-UniRule"/>
</dbReference>
<evidence type="ECO:0000256" key="5">
    <source>
        <dbReference type="ARBA" id="ARBA00023187"/>
    </source>
</evidence>
<keyword evidence="5 7" id="KW-0508">mRNA splicing</keyword>
<evidence type="ECO:0000256" key="1">
    <source>
        <dbReference type="ARBA" id="ARBA00004123"/>
    </source>
</evidence>
<feature type="region of interest" description="Disordered" evidence="8">
    <location>
        <begin position="1"/>
        <end position="113"/>
    </location>
</feature>
<feature type="compositionally biased region" description="Basic and acidic residues" evidence="8">
    <location>
        <begin position="37"/>
        <end position="64"/>
    </location>
</feature>
<dbReference type="AlphaFoldDB" id="A0A8J5XFW2"/>
<comment type="subcellular location">
    <subcellularLocation>
        <location evidence="1 7">Nucleus</location>
    </subcellularLocation>
</comment>
<feature type="compositionally biased region" description="Basic and acidic residues" evidence="8">
    <location>
        <begin position="72"/>
        <end position="104"/>
    </location>
</feature>
<dbReference type="Pfam" id="PF08231">
    <property type="entry name" value="SYF2"/>
    <property type="match status" value="1"/>
</dbReference>
<evidence type="ECO:0000256" key="3">
    <source>
        <dbReference type="ARBA" id="ARBA00022664"/>
    </source>
</evidence>
<dbReference type="InterPro" id="IPR013260">
    <property type="entry name" value="mRNA_splic_SYF2"/>
</dbReference>
<keyword evidence="3 7" id="KW-0507">mRNA processing</keyword>
<keyword evidence="4 7" id="KW-0747">Spliceosome</keyword>
<evidence type="ECO:0000256" key="4">
    <source>
        <dbReference type="ARBA" id="ARBA00022728"/>
    </source>
</evidence>
<dbReference type="GO" id="GO:0071014">
    <property type="term" value="C:post-mRNA release spliceosomal complex"/>
    <property type="evidence" value="ECO:0007669"/>
    <property type="project" value="TreeGrafter"/>
</dbReference>
<keyword evidence="10" id="KW-1185">Reference proteome</keyword>
<protein>
    <recommendedName>
        <fullName evidence="7">Pre-mRNA-splicing factor SYF2</fullName>
    </recommendedName>
</protein>
<dbReference type="PANTHER" id="PTHR13264:SF5">
    <property type="entry name" value="PRE-MRNA-SPLICING FACTOR SYF2"/>
    <property type="match status" value="1"/>
</dbReference>
<evidence type="ECO:0000313" key="10">
    <source>
        <dbReference type="Proteomes" id="UP000751190"/>
    </source>
</evidence>
<comment type="caution">
    <text evidence="9">The sequence shown here is derived from an EMBL/GenBank/DDBJ whole genome shotgun (WGS) entry which is preliminary data.</text>
</comment>
<comment type="subunit">
    <text evidence="7">May be part of a spliceosome complex.</text>
</comment>
<dbReference type="EMBL" id="JAGTXO010000005">
    <property type="protein sequence ID" value="KAG8468086.1"/>
    <property type="molecule type" value="Genomic_DNA"/>
</dbReference>
<feature type="compositionally biased region" description="Low complexity" evidence="8">
    <location>
        <begin position="22"/>
        <end position="32"/>
    </location>
</feature>
<evidence type="ECO:0000256" key="2">
    <source>
        <dbReference type="ARBA" id="ARBA00010028"/>
    </source>
</evidence>
<sequence length="256" mass="28598">MADEEIDLGEERTYHAVPPPSALGGPAAAQGASLELGPRKPEEPPRTKSASELRLDAIRRKLGEARSSNHKAVVDEDRRRKMTDKQLRDEERGRGRELKQKRGEGTLAEDPLFSVSAEEAELAVEREREKRRRGESHTWNLEEFTLVHGARIKTEMALEASGAVAAAAGSQADVDPMSYGSASAYAPREDRVDALVDDLARQAAARATSSRRRQHYEEDDVTYINDRNKVFNEKIAREFNKYTSEIKNNLERGTAL</sequence>
<dbReference type="OMA" id="GESHTWN"/>
<reference evidence="9" key="1">
    <citation type="submission" date="2021-05" db="EMBL/GenBank/DDBJ databases">
        <title>The genome of the haptophyte Pavlova lutheri (Diacronema luteri, Pavlovales) - a model for lipid biosynthesis in eukaryotic algae.</title>
        <authorList>
            <person name="Hulatt C.J."/>
            <person name="Posewitz M.C."/>
        </authorList>
    </citation>
    <scope>NUCLEOTIDE SEQUENCE</scope>
    <source>
        <strain evidence="9">NIVA-4/92</strain>
    </source>
</reference>
<dbReference type="GO" id="GO:0000974">
    <property type="term" value="C:Prp19 complex"/>
    <property type="evidence" value="ECO:0007669"/>
    <property type="project" value="TreeGrafter"/>
</dbReference>
<keyword evidence="6 7" id="KW-0539">Nucleus</keyword>
<evidence type="ECO:0000256" key="7">
    <source>
        <dbReference type="RuleBase" id="RU367148"/>
    </source>
</evidence>